<protein>
    <recommendedName>
        <fullName evidence="3">RapA2 cadherin-like domain-containing protein</fullName>
    </recommendedName>
</protein>
<dbReference type="Proteomes" id="UP000189670">
    <property type="component" value="Unassembled WGS sequence"/>
</dbReference>
<evidence type="ECO:0008006" key="3">
    <source>
        <dbReference type="Google" id="ProtNLM"/>
    </source>
</evidence>
<name>A0A1V1NQE4_9BACT</name>
<evidence type="ECO:0000313" key="2">
    <source>
        <dbReference type="Proteomes" id="UP000189670"/>
    </source>
</evidence>
<organism evidence="1 2">
    <name type="scientific">Candidatus Magnetoglobus multicellularis str. Araruama</name>
    <dbReference type="NCBI Taxonomy" id="890399"/>
    <lineage>
        <taxon>Bacteria</taxon>
        <taxon>Pseudomonadati</taxon>
        <taxon>Thermodesulfobacteriota</taxon>
        <taxon>Desulfobacteria</taxon>
        <taxon>Desulfobacterales</taxon>
        <taxon>Desulfobacteraceae</taxon>
        <taxon>Candidatus Magnetoglobus</taxon>
    </lineage>
</organism>
<feature type="non-terminal residue" evidence="1">
    <location>
        <position position="1"/>
    </location>
</feature>
<gene>
    <name evidence="1" type="ORF">OMM_15348</name>
</gene>
<reference evidence="2" key="1">
    <citation type="submission" date="2012-11" db="EMBL/GenBank/DDBJ databases">
        <authorList>
            <person name="Lucero-Rivera Y.E."/>
            <person name="Tovar-Ramirez D."/>
        </authorList>
    </citation>
    <scope>NUCLEOTIDE SEQUENCE [LARGE SCALE GENOMIC DNA]</scope>
    <source>
        <strain evidence="2">Araruama</strain>
    </source>
</reference>
<accession>A0A1V1NQE4</accession>
<sequence length="168" mass="18166">DEPVPQVTFTVSDVDGGSLTISCMPENDIILSDYLSFGNGSCVTTVNITHNETAVIPLSISLTLNKFGDTGINLFAIGADTLTTSAAITMTVLPVNDAPTITTINDKETFEDIETDEIVFSVGDVDFDMLTVTVLSGNIVLVPSSSENITLQHAFRKKWIYSGSYYKW</sequence>
<proteinExistence type="predicted"/>
<dbReference type="EMBL" id="ATBP01003647">
    <property type="protein sequence ID" value="ETR64785.1"/>
    <property type="molecule type" value="Genomic_DNA"/>
</dbReference>
<dbReference type="AlphaFoldDB" id="A0A1V1NQE4"/>
<comment type="caution">
    <text evidence="1">The sequence shown here is derived from an EMBL/GenBank/DDBJ whole genome shotgun (WGS) entry which is preliminary data.</text>
</comment>
<evidence type="ECO:0000313" key="1">
    <source>
        <dbReference type="EMBL" id="ETR64785.1"/>
    </source>
</evidence>